<dbReference type="Proteomes" id="UP000266861">
    <property type="component" value="Unassembled WGS sequence"/>
</dbReference>
<dbReference type="AlphaFoldDB" id="A0A397JPA2"/>
<dbReference type="OrthoDB" id="2439862at2759"/>
<protein>
    <submittedName>
        <fullName evidence="1">Uncharacterized protein</fullName>
    </submittedName>
</protein>
<proteinExistence type="predicted"/>
<sequence length="114" mass="13433">MNSILYFVVAEMEFVLNFQYSETNNSFIFSLKNGNIKNSILSRVKVPSKAIYDSNCFTIAASFGNDLFMDRNQSFWITNNYRYEKLIRNLTGEFSIDIMKFIKYAKKKYLSIQQ</sequence>
<name>A0A397JPA2_9GLOM</name>
<dbReference type="EMBL" id="PQFF01000011">
    <property type="protein sequence ID" value="RHZ89467.1"/>
    <property type="molecule type" value="Genomic_DNA"/>
</dbReference>
<accession>A0A397JPA2</accession>
<gene>
    <name evidence="1" type="ORF">Glove_13g288</name>
</gene>
<reference evidence="1 2" key="1">
    <citation type="submission" date="2018-08" db="EMBL/GenBank/DDBJ databases">
        <title>Genome and evolution of the arbuscular mycorrhizal fungus Diversispora epigaea (formerly Glomus versiforme) and its bacterial endosymbionts.</title>
        <authorList>
            <person name="Sun X."/>
            <person name="Fei Z."/>
            <person name="Harrison M."/>
        </authorList>
    </citation>
    <scope>NUCLEOTIDE SEQUENCE [LARGE SCALE GENOMIC DNA]</scope>
    <source>
        <strain evidence="1 2">IT104</strain>
    </source>
</reference>
<comment type="caution">
    <text evidence="1">The sequence shown here is derived from an EMBL/GenBank/DDBJ whole genome shotgun (WGS) entry which is preliminary data.</text>
</comment>
<evidence type="ECO:0000313" key="2">
    <source>
        <dbReference type="Proteomes" id="UP000266861"/>
    </source>
</evidence>
<organism evidence="1 2">
    <name type="scientific">Diversispora epigaea</name>
    <dbReference type="NCBI Taxonomy" id="1348612"/>
    <lineage>
        <taxon>Eukaryota</taxon>
        <taxon>Fungi</taxon>
        <taxon>Fungi incertae sedis</taxon>
        <taxon>Mucoromycota</taxon>
        <taxon>Glomeromycotina</taxon>
        <taxon>Glomeromycetes</taxon>
        <taxon>Diversisporales</taxon>
        <taxon>Diversisporaceae</taxon>
        <taxon>Diversispora</taxon>
    </lineage>
</organism>
<evidence type="ECO:0000313" key="1">
    <source>
        <dbReference type="EMBL" id="RHZ89467.1"/>
    </source>
</evidence>
<keyword evidence="2" id="KW-1185">Reference proteome</keyword>